<evidence type="ECO:0000256" key="1">
    <source>
        <dbReference type="ARBA" id="ARBA00022670"/>
    </source>
</evidence>
<evidence type="ECO:0000259" key="5">
    <source>
        <dbReference type="Pfam" id="PF00413"/>
    </source>
</evidence>
<dbReference type="AlphaFoldDB" id="Q4RC64"/>
<evidence type="ECO:0000313" key="6">
    <source>
        <dbReference type="EMBL" id="CAG14019.1"/>
    </source>
</evidence>
<dbReference type="KEGG" id="tng:GSTEN00036038G001"/>
<dbReference type="MEROPS" id="M10.001"/>
<reference evidence="6" key="2">
    <citation type="submission" date="2004-02" db="EMBL/GenBank/DDBJ databases">
        <authorList>
            <consortium name="Genoscope"/>
            <consortium name="Whitehead Institute Centre for Genome Research"/>
        </authorList>
    </citation>
    <scope>NUCLEOTIDE SEQUENCE</scope>
</reference>
<protein>
    <submittedName>
        <fullName evidence="6">(spotted green pufferfish) hypothetical protein</fullName>
    </submittedName>
</protein>
<dbReference type="GO" id="GO:0006508">
    <property type="term" value="P:proteolysis"/>
    <property type="evidence" value="ECO:0007669"/>
    <property type="project" value="UniProtKB-KW"/>
</dbReference>
<comment type="caution">
    <text evidence="6">The sequence shown here is derived from an EMBL/GenBank/DDBJ whole genome shotgun (WGS) entry which is preliminary data.</text>
</comment>
<keyword evidence="1" id="KW-0645">Protease</keyword>
<dbReference type="Gene3D" id="3.40.390.10">
    <property type="entry name" value="Collagenase (Catalytic Domain)"/>
    <property type="match status" value="1"/>
</dbReference>
<evidence type="ECO:0000256" key="3">
    <source>
        <dbReference type="ARBA" id="ARBA00022801"/>
    </source>
</evidence>
<gene>
    <name evidence="6" type="ORF">GSTENG00036038001</name>
</gene>
<dbReference type="OrthoDB" id="8943427at2759"/>
<dbReference type="SUPFAM" id="SSF55486">
    <property type="entry name" value="Metalloproteases ('zincins'), catalytic domain"/>
    <property type="match status" value="1"/>
</dbReference>
<dbReference type="GO" id="GO:0031012">
    <property type="term" value="C:extracellular matrix"/>
    <property type="evidence" value="ECO:0007669"/>
    <property type="project" value="InterPro"/>
</dbReference>
<reference evidence="6" key="1">
    <citation type="journal article" date="2004" name="Nature">
        <title>Genome duplication in the teleost fish Tetraodon nigroviridis reveals the early vertebrate proto-karyotype.</title>
        <authorList>
            <person name="Jaillon O."/>
            <person name="Aury J.-M."/>
            <person name="Brunet F."/>
            <person name="Petit J.-L."/>
            <person name="Stange-Thomann N."/>
            <person name="Mauceli E."/>
            <person name="Bouneau L."/>
            <person name="Fischer C."/>
            <person name="Ozouf-Costaz C."/>
            <person name="Bernot A."/>
            <person name="Nicaud S."/>
            <person name="Jaffe D."/>
            <person name="Fisher S."/>
            <person name="Lutfalla G."/>
            <person name="Dossat C."/>
            <person name="Segurens B."/>
            <person name="Dasilva C."/>
            <person name="Salanoubat M."/>
            <person name="Levy M."/>
            <person name="Boudet N."/>
            <person name="Castellano S."/>
            <person name="Anthouard V."/>
            <person name="Jubin C."/>
            <person name="Castelli V."/>
            <person name="Katinka M."/>
            <person name="Vacherie B."/>
            <person name="Biemont C."/>
            <person name="Skalli Z."/>
            <person name="Cattolico L."/>
            <person name="Poulain J."/>
            <person name="De Berardinis V."/>
            <person name="Cruaud C."/>
            <person name="Duprat S."/>
            <person name="Brottier P."/>
            <person name="Coutanceau J.-P."/>
            <person name="Gouzy J."/>
            <person name="Parra G."/>
            <person name="Lardier G."/>
            <person name="Chapple C."/>
            <person name="McKernan K.J."/>
            <person name="McEwan P."/>
            <person name="Bosak S."/>
            <person name="Kellis M."/>
            <person name="Volff J.-N."/>
            <person name="Guigo R."/>
            <person name="Zody M.C."/>
            <person name="Mesirov J."/>
            <person name="Lindblad-Toh K."/>
            <person name="Birren B."/>
            <person name="Nusbaum C."/>
            <person name="Kahn D."/>
            <person name="Robinson-Rechavi M."/>
            <person name="Laudet V."/>
            <person name="Schachter V."/>
            <person name="Quetier F."/>
            <person name="Saurin W."/>
            <person name="Scarpelli C."/>
            <person name="Wincker P."/>
            <person name="Lander E.S."/>
            <person name="Weissenbach J."/>
            <person name="Roest Crollius H."/>
        </authorList>
    </citation>
    <scope>NUCLEOTIDE SEQUENCE [LARGE SCALE GENOMIC DNA]</scope>
</reference>
<keyword evidence="4" id="KW-0862">Zinc</keyword>
<dbReference type="InterPro" id="IPR001818">
    <property type="entry name" value="Pept_M10_metallopeptidase"/>
</dbReference>
<dbReference type="EMBL" id="CAAE01019666">
    <property type="protein sequence ID" value="CAG14019.1"/>
    <property type="molecule type" value="Genomic_DNA"/>
</dbReference>
<dbReference type="GO" id="GO:0008270">
    <property type="term" value="F:zinc ion binding"/>
    <property type="evidence" value="ECO:0007669"/>
    <property type="project" value="InterPro"/>
</dbReference>
<accession>Q4RC64</accession>
<keyword evidence="2" id="KW-0479">Metal-binding</keyword>
<dbReference type="Pfam" id="PF00413">
    <property type="entry name" value="Peptidase_M10"/>
    <property type="match status" value="1"/>
</dbReference>
<sequence>RITRYTPDLPRSQVDETIAKAFQLYSDVIPLNFKQIYSGTADIMILFQGGCESDI</sequence>
<organism evidence="6">
    <name type="scientific">Tetraodon nigroviridis</name>
    <name type="common">Spotted green pufferfish</name>
    <name type="synonym">Chelonodon nigroviridis</name>
    <dbReference type="NCBI Taxonomy" id="99883"/>
    <lineage>
        <taxon>Eukaryota</taxon>
        <taxon>Metazoa</taxon>
        <taxon>Chordata</taxon>
        <taxon>Craniata</taxon>
        <taxon>Vertebrata</taxon>
        <taxon>Euteleostomi</taxon>
        <taxon>Actinopterygii</taxon>
        <taxon>Neopterygii</taxon>
        <taxon>Teleostei</taxon>
        <taxon>Neoteleostei</taxon>
        <taxon>Acanthomorphata</taxon>
        <taxon>Eupercaria</taxon>
        <taxon>Tetraodontiformes</taxon>
        <taxon>Tetradontoidea</taxon>
        <taxon>Tetraodontidae</taxon>
        <taxon>Tetraodon</taxon>
    </lineage>
</organism>
<keyword evidence="3" id="KW-0378">Hydrolase</keyword>
<proteinExistence type="predicted"/>
<feature type="domain" description="Peptidase M10 metallopeptidase" evidence="5">
    <location>
        <begin position="1"/>
        <end position="54"/>
    </location>
</feature>
<feature type="non-terminal residue" evidence="6">
    <location>
        <position position="1"/>
    </location>
</feature>
<feature type="non-terminal residue" evidence="6">
    <location>
        <position position="55"/>
    </location>
</feature>
<name>Q4RC64_TETNG</name>
<dbReference type="InterPro" id="IPR024079">
    <property type="entry name" value="MetalloPept_cat_dom_sf"/>
</dbReference>
<evidence type="ECO:0000256" key="2">
    <source>
        <dbReference type="ARBA" id="ARBA00022723"/>
    </source>
</evidence>
<evidence type="ECO:0000256" key="4">
    <source>
        <dbReference type="ARBA" id="ARBA00022833"/>
    </source>
</evidence>
<dbReference type="GO" id="GO:0004222">
    <property type="term" value="F:metalloendopeptidase activity"/>
    <property type="evidence" value="ECO:0007669"/>
    <property type="project" value="InterPro"/>
</dbReference>